<keyword evidence="2" id="KW-0732">Signal</keyword>
<keyword evidence="4" id="KW-1185">Reference proteome</keyword>
<dbReference type="OrthoDB" id="5585512at2759"/>
<name>A0A4P9YWQ5_9FUNG</name>
<feature type="compositionally biased region" description="Pro residues" evidence="1">
    <location>
        <begin position="479"/>
        <end position="489"/>
    </location>
</feature>
<sequence>MDGMPSLLLYRWLTMCFSSAAEPVCAALKVSSTLCPDITFNTTVTDAAATDKVIKDKISREGAGSAGADCFLSIRRTLCLTHYRKCDPAAGGKLVPVCTSVRKHAFTVCAKGGAFADSSVIDANLDGSAFGDDDNCIAVAVGTKAEDAKPANATSNATSAQAAAAASTPPLRACTIADMMATYEDHCAQRHTRTLILQKKPDVHCNDTDALDKTERTVLCPCSPANLRNYTSACSPDGKRTVITYQSDVEGQHCDRRLSVPAPVNVTCTPPADGAWAYRKSIHRDFGTLRWSMRTGCAPAYCFNGTEHDTALKQHDPNCTVSPADCKNWRLTDAGAHIESLSTNLTSFLEFEVSSLDTVEHPAVIFTFNVTTDAPIDVGLRAKLDGIERMPLVSNQTHIAGYEIALTPGHKHHLRWEWLGSGDQHGNASIHEVALRNAFAEINTRPSMPRRPAPSPALTPPASIATPAANHTDDAKHAPSPPPPPPPPPPLFLLTLSFHLYTHAYAI</sequence>
<gene>
    <name evidence="3" type="ORF">SYNPS1DRAFT_29864</name>
</gene>
<evidence type="ECO:0000313" key="4">
    <source>
        <dbReference type="Proteomes" id="UP000278143"/>
    </source>
</evidence>
<dbReference type="Proteomes" id="UP000278143">
    <property type="component" value="Unassembled WGS sequence"/>
</dbReference>
<feature type="compositionally biased region" description="Low complexity" evidence="1">
    <location>
        <begin position="460"/>
        <end position="469"/>
    </location>
</feature>
<accession>A0A4P9YWQ5</accession>
<reference evidence="4" key="1">
    <citation type="journal article" date="2018" name="Nat. Microbiol.">
        <title>Leveraging single-cell genomics to expand the fungal tree of life.</title>
        <authorList>
            <person name="Ahrendt S.R."/>
            <person name="Quandt C.A."/>
            <person name="Ciobanu D."/>
            <person name="Clum A."/>
            <person name="Salamov A."/>
            <person name="Andreopoulos B."/>
            <person name="Cheng J.F."/>
            <person name="Woyke T."/>
            <person name="Pelin A."/>
            <person name="Henrissat B."/>
            <person name="Reynolds N.K."/>
            <person name="Benny G.L."/>
            <person name="Smith M.E."/>
            <person name="James T.Y."/>
            <person name="Grigoriev I.V."/>
        </authorList>
    </citation>
    <scope>NUCLEOTIDE SEQUENCE [LARGE SCALE GENOMIC DNA]</scope>
    <source>
        <strain evidence="4">Benny S71-1</strain>
    </source>
</reference>
<feature type="region of interest" description="Disordered" evidence="1">
    <location>
        <begin position="445"/>
        <end position="489"/>
    </location>
</feature>
<feature type="signal peptide" evidence="2">
    <location>
        <begin position="1"/>
        <end position="27"/>
    </location>
</feature>
<feature type="compositionally biased region" description="Pro residues" evidence="1">
    <location>
        <begin position="449"/>
        <end position="459"/>
    </location>
</feature>
<evidence type="ECO:0000313" key="3">
    <source>
        <dbReference type="EMBL" id="RKP24364.1"/>
    </source>
</evidence>
<protein>
    <submittedName>
        <fullName evidence="3">Uncharacterized protein</fullName>
    </submittedName>
</protein>
<evidence type="ECO:0000256" key="2">
    <source>
        <dbReference type="SAM" id="SignalP"/>
    </source>
</evidence>
<dbReference type="AlphaFoldDB" id="A0A4P9YWQ5"/>
<feature type="non-terminal residue" evidence="3">
    <location>
        <position position="507"/>
    </location>
</feature>
<proteinExistence type="predicted"/>
<feature type="chain" id="PRO_5020317429" evidence="2">
    <location>
        <begin position="28"/>
        <end position="507"/>
    </location>
</feature>
<evidence type="ECO:0000256" key="1">
    <source>
        <dbReference type="SAM" id="MobiDB-lite"/>
    </source>
</evidence>
<dbReference type="EMBL" id="KZ990267">
    <property type="protein sequence ID" value="RKP24364.1"/>
    <property type="molecule type" value="Genomic_DNA"/>
</dbReference>
<organism evidence="3 4">
    <name type="scientific">Syncephalis pseudoplumigaleata</name>
    <dbReference type="NCBI Taxonomy" id="1712513"/>
    <lineage>
        <taxon>Eukaryota</taxon>
        <taxon>Fungi</taxon>
        <taxon>Fungi incertae sedis</taxon>
        <taxon>Zoopagomycota</taxon>
        <taxon>Zoopagomycotina</taxon>
        <taxon>Zoopagomycetes</taxon>
        <taxon>Zoopagales</taxon>
        <taxon>Piptocephalidaceae</taxon>
        <taxon>Syncephalis</taxon>
    </lineage>
</organism>